<comment type="caution">
    <text evidence="8">The sequence shown here is derived from an EMBL/GenBank/DDBJ whole genome shotgun (WGS) entry which is preliminary data.</text>
</comment>
<keyword evidence="9" id="KW-1185">Reference proteome</keyword>
<accession>A0A507E469</accession>
<keyword evidence="1 5" id="KW-0479">Metal-binding</keyword>
<evidence type="ECO:0000313" key="9">
    <source>
        <dbReference type="Proteomes" id="UP000318582"/>
    </source>
</evidence>
<keyword evidence="2" id="KW-0677">Repeat</keyword>
<dbReference type="GO" id="GO:0001725">
    <property type="term" value="C:stress fiber"/>
    <property type="evidence" value="ECO:0007669"/>
    <property type="project" value="TreeGrafter"/>
</dbReference>
<reference evidence="8 9" key="1">
    <citation type="journal article" date="2019" name="Sci. Rep.">
        <title>Comparative genomics of chytrid fungi reveal insights into the obligate biotrophic and pathogenic lifestyle of Synchytrium endobioticum.</title>
        <authorList>
            <person name="van de Vossenberg B.T.L.H."/>
            <person name="Warris S."/>
            <person name="Nguyen H.D.T."/>
            <person name="van Gent-Pelzer M.P.E."/>
            <person name="Joly D.L."/>
            <person name="van de Geest H.C."/>
            <person name="Bonants P.J.M."/>
            <person name="Smith D.S."/>
            <person name="Levesque C.A."/>
            <person name="van der Lee T.A.J."/>
        </authorList>
    </citation>
    <scope>NUCLEOTIDE SEQUENCE [LARGE SCALE GENOMIC DNA]</scope>
    <source>
        <strain evidence="8 9">CBS 809.83</strain>
    </source>
</reference>
<sequence length="515" mass="58490">MVKSAYYSQLPTVRCRDCGQVLDFNVKHKCNGTRPDFAADQRQRMQNGSPNHQQNPNVAYGPPRPQQQQAPYSPADSYRDEAYSNGMSPHGSPHPGQLAGRGSPNAYDRDNRARGRPQDQRYYSPEQGQRSQPQDPYEPNGRQREERSQPQDPYEPNGRQREERSRYRDPSGGSQPRDPYSHSPQPRDKSRSRNDRERERPRDRSAPRGKNDLADIKTQGLDDRARRQNSGRDGRESPYTPQSAKKGSIDDVMSDLIDELSVDQRQPSPRADRPPANRGDSRNRRAPPACAGCGRDILEPKLAYMIPALQKTYHIQCFRCCVCQMSFDERNPYIPHENQPYCEADYNQALDTICGGCHQTIFERPVYALGKAWHEHHLRCAACRKPIQGNPFEHENKHWLLPNVENVVKESRGKPFARLTRLFTRNALFAQPAKIPSRTRASMSLALNHFVASITTKRTTRFVEPAMNPSKVHAQISQKSANDSIQNAGHATFAMFPSHPPTTRSDSVRTAKTTS</sequence>
<dbReference type="PROSITE" id="PS00478">
    <property type="entry name" value="LIM_DOMAIN_1"/>
    <property type="match status" value="2"/>
</dbReference>
<evidence type="ECO:0000259" key="7">
    <source>
        <dbReference type="PROSITE" id="PS50023"/>
    </source>
</evidence>
<dbReference type="STRING" id="109895.A0A507E469"/>
<feature type="region of interest" description="Disordered" evidence="6">
    <location>
        <begin position="261"/>
        <end position="287"/>
    </location>
</feature>
<feature type="compositionally biased region" description="Polar residues" evidence="6">
    <location>
        <begin position="44"/>
        <end position="57"/>
    </location>
</feature>
<dbReference type="InterPro" id="IPR001781">
    <property type="entry name" value="Znf_LIM"/>
</dbReference>
<dbReference type="GO" id="GO:0046872">
    <property type="term" value="F:metal ion binding"/>
    <property type="evidence" value="ECO:0007669"/>
    <property type="project" value="UniProtKB-KW"/>
</dbReference>
<feature type="compositionally biased region" description="Polar residues" evidence="6">
    <location>
        <begin position="501"/>
        <end position="515"/>
    </location>
</feature>
<dbReference type="PANTHER" id="PTHR24207">
    <property type="entry name" value="ZYX102 PROTEIN"/>
    <property type="match status" value="1"/>
</dbReference>
<proteinExistence type="predicted"/>
<dbReference type="PROSITE" id="PS50023">
    <property type="entry name" value="LIM_DOMAIN_2"/>
    <property type="match status" value="1"/>
</dbReference>
<evidence type="ECO:0000256" key="2">
    <source>
        <dbReference type="ARBA" id="ARBA00022737"/>
    </source>
</evidence>
<evidence type="ECO:0000256" key="6">
    <source>
        <dbReference type="SAM" id="MobiDB-lite"/>
    </source>
</evidence>
<dbReference type="PANTHER" id="PTHR24207:SF1">
    <property type="entry name" value="FILAMIN-BINDING LIM PROTEIN 1"/>
    <property type="match status" value="1"/>
</dbReference>
<evidence type="ECO:0000256" key="5">
    <source>
        <dbReference type="PROSITE-ProRule" id="PRU00125"/>
    </source>
</evidence>
<feature type="domain" description="LIM zinc-binding" evidence="7">
    <location>
        <begin position="288"/>
        <end position="352"/>
    </location>
</feature>
<dbReference type="Pfam" id="PF00412">
    <property type="entry name" value="LIM"/>
    <property type="match status" value="2"/>
</dbReference>
<feature type="compositionally biased region" description="Basic and acidic residues" evidence="6">
    <location>
        <begin position="107"/>
        <end position="119"/>
    </location>
</feature>
<feature type="region of interest" description="Disordered" evidence="6">
    <location>
        <begin position="38"/>
        <end position="248"/>
    </location>
</feature>
<evidence type="ECO:0000256" key="1">
    <source>
        <dbReference type="ARBA" id="ARBA00022723"/>
    </source>
</evidence>
<gene>
    <name evidence="8" type="ORF">PhCBS80983_g03001</name>
</gene>
<dbReference type="GO" id="GO:0031005">
    <property type="term" value="F:filamin binding"/>
    <property type="evidence" value="ECO:0007669"/>
    <property type="project" value="TreeGrafter"/>
</dbReference>
<organism evidence="8 9">
    <name type="scientific">Powellomyces hirtus</name>
    <dbReference type="NCBI Taxonomy" id="109895"/>
    <lineage>
        <taxon>Eukaryota</taxon>
        <taxon>Fungi</taxon>
        <taxon>Fungi incertae sedis</taxon>
        <taxon>Chytridiomycota</taxon>
        <taxon>Chytridiomycota incertae sedis</taxon>
        <taxon>Chytridiomycetes</taxon>
        <taxon>Spizellomycetales</taxon>
        <taxon>Powellomycetaceae</taxon>
        <taxon>Powellomyces</taxon>
    </lineage>
</organism>
<protein>
    <recommendedName>
        <fullName evidence="7">LIM zinc-binding domain-containing protein</fullName>
    </recommendedName>
</protein>
<dbReference type="EMBL" id="QEAQ01000034">
    <property type="protein sequence ID" value="TPX58626.1"/>
    <property type="molecule type" value="Genomic_DNA"/>
</dbReference>
<feature type="compositionally biased region" description="Basic and acidic residues" evidence="6">
    <location>
        <begin position="158"/>
        <end position="169"/>
    </location>
</feature>
<dbReference type="CDD" id="cd08368">
    <property type="entry name" value="LIM"/>
    <property type="match status" value="1"/>
</dbReference>
<feature type="region of interest" description="Disordered" evidence="6">
    <location>
        <begin position="493"/>
        <end position="515"/>
    </location>
</feature>
<keyword evidence="4 5" id="KW-0440">LIM domain</keyword>
<evidence type="ECO:0000313" key="8">
    <source>
        <dbReference type="EMBL" id="TPX58626.1"/>
    </source>
</evidence>
<dbReference type="SMART" id="SM00132">
    <property type="entry name" value="LIM"/>
    <property type="match status" value="2"/>
</dbReference>
<evidence type="ECO:0000256" key="4">
    <source>
        <dbReference type="ARBA" id="ARBA00023038"/>
    </source>
</evidence>
<dbReference type="AlphaFoldDB" id="A0A507E469"/>
<feature type="compositionally biased region" description="Basic and acidic residues" evidence="6">
    <location>
        <begin position="270"/>
        <end position="283"/>
    </location>
</feature>
<dbReference type="GO" id="GO:0098609">
    <property type="term" value="P:cell-cell adhesion"/>
    <property type="evidence" value="ECO:0007669"/>
    <property type="project" value="TreeGrafter"/>
</dbReference>
<feature type="compositionally biased region" description="Basic and acidic residues" evidence="6">
    <location>
        <begin position="185"/>
        <end position="236"/>
    </location>
</feature>
<name>A0A507E469_9FUNG</name>
<keyword evidence="3 5" id="KW-0862">Zinc</keyword>
<dbReference type="SUPFAM" id="SSF57716">
    <property type="entry name" value="Glucocorticoid receptor-like (DNA-binding domain)"/>
    <property type="match status" value="1"/>
</dbReference>
<dbReference type="Gene3D" id="2.10.110.10">
    <property type="entry name" value="Cysteine Rich Protein"/>
    <property type="match status" value="2"/>
</dbReference>
<evidence type="ECO:0000256" key="3">
    <source>
        <dbReference type="ARBA" id="ARBA00022833"/>
    </source>
</evidence>
<dbReference type="Proteomes" id="UP000318582">
    <property type="component" value="Unassembled WGS sequence"/>
</dbReference>